<dbReference type="Proteomes" id="UP000188268">
    <property type="component" value="Unassembled WGS sequence"/>
</dbReference>
<reference evidence="1 2" key="1">
    <citation type="submission" date="2013-09" db="EMBL/GenBank/DDBJ databases">
        <title>Corchorus capsularis genome sequencing.</title>
        <authorList>
            <person name="Alam M."/>
            <person name="Haque M.S."/>
            <person name="Islam M.S."/>
            <person name="Emdad E.M."/>
            <person name="Islam M.M."/>
            <person name="Ahmed B."/>
            <person name="Halim A."/>
            <person name="Hossen Q.M.M."/>
            <person name="Hossain M.Z."/>
            <person name="Ahmed R."/>
            <person name="Khan M.M."/>
            <person name="Islam R."/>
            <person name="Rashid M.M."/>
            <person name="Khan S.A."/>
            <person name="Rahman M.S."/>
            <person name="Alam M."/>
        </authorList>
    </citation>
    <scope>NUCLEOTIDE SEQUENCE [LARGE SCALE GENOMIC DNA]</scope>
    <source>
        <strain evidence="2">cv. CVL-1</strain>
        <tissue evidence="1">Whole seedling</tissue>
    </source>
</reference>
<dbReference type="EMBL" id="AWWV01014635">
    <property type="protein sequence ID" value="OMO55597.1"/>
    <property type="molecule type" value="Genomic_DNA"/>
</dbReference>
<keyword evidence="2" id="KW-1185">Reference proteome</keyword>
<evidence type="ECO:0000313" key="1">
    <source>
        <dbReference type="EMBL" id="OMO55597.1"/>
    </source>
</evidence>
<organism evidence="1 2">
    <name type="scientific">Corchorus capsularis</name>
    <name type="common">Jute</name>
    <dbReference type="NCBI Taxonomy" id="210143"/>
    <lineage>
        <taxon>Eukaryota</taxon>
        <taxon>Viridiplantae</taxon>
        <taxon>Streptophyta</taxon>
        <taxon>Embryophyta</taxon>
        <taxon>Tracheophyta</taxon>
        <taxon>Spermatophyta</taxon>
        <taxon>Magnoliopsida</taxon>
        <taxon>eudicotyledons</taxon>
        <taxon>Gunneridae</taxon>
        <taxon>Pentapetalae</taxon>
        <taxon>rosids</taxon>
        <taxon>malvids</taxon>
        <taxon>Malvales</taxon>
        <taxon>Malvaceae</taxon>
        <taxon>Grewioideae</taxon>
        <taxon>Apeibeae</taxon>
        <taxon>Corchorus</taxon>
    </lineage>
</organism>
<accession>A0A1R3GC05</accession>
<proteinExistence type="predicted"/>
<comment type="caution">
    <text evidence="1">The sequence shown here is derived from an EMBL/GenBank/DDBJ whole genome shotgun (WGS) entry which is preliminary data.</text>
</comment>
<gene>
    <name evidence="1" type="ORF">CCACVL1_27155</name>
</gene>
<sequence>MAPAAANFFVTLLANNTPRDYIMGGNK</sequence>
<evidence type="ECO:0000313" key="2">
    <source>
        <dbReference type="Proteomes" id="UP000188268"/>
    </source>
</evidence>
<protein>
    <submittedName>
        <fullName evidence="1">Uncharacterized protein</fullName>
    </submittedName>
</protein>
<dbReference type="AlphaFoldDB" id="A0A1R3GC05"/>
<dbReference type="Gramene" id="OMO55597">
    <property type="protein sequence ID" value="OMO55597"/>
    <property type="gene ID" value="CCACVL1_27155"/>
</dbReference>
<name>A0A1R3GC05_COCAP</name>